<keyword evidence="2" id="KW-1185">Reference proteome</keyword>
<evidence type="ECO:0000313" key="1">
    <source>
        <dbReference type="EMBL" id="MBL1101536.1"/>
    </source>
</evidence>
<evidence type="ECO:0008006" key="3">
    <source>
        <dbReference type="Google" id="ProtNLM"/>
    </source>
</evidence>
<name>A0ABS1NN88_9ACTN</name>
<comment type="caution">
    <text evidence="1">The sequence shown here is derived from an EMBL/GenBank/DDBJ whole genome shotgun (WGS) entry which is preliminary data.</text>
</comment>
<dbReference type="Proteomes" id="UP000634229">
    <property type="component" value="Unassembled WGS sequence"/>
</dbReference>
<dbReference type="EMBL" id="JAERRF010000029">
    <property type="protein sequence ID" value="MBL1101536.1"/>
    <property type="molecule type" value="Genomic_DNA"/>
</dbReference>
<protein>
    <recommendedName>
        <fullName evidence="3">Recombinase family protein</fullName>
    </recommendedName>
</protein>
<evidence type="ECO:0000313" key="2">
    <source>
        <dbReference type="Proteomes" id="UP000634229"/>
    </source>
</evidence>
<gene>
    <name evidence="1" type="ORF">JK363_33790</name>
</gene>
<reference evidence="1 2" key="1">
    <citation type="submission" date="2021-01" db="EMBL/GenBank/DDBJ databases">
        <title>WGS of actinomycetes isolated from Thailand.</title>
        <authorList>
            <person name="Thawai C."/>
        </authorList>
    </citation>
    <scope>NUCLEOTIDE SEQUENCE [LARGE SCALE GENOMIC DNA]</scope>
    <source>
        <strain evidence="1 2">CA1R205</strain>
    </source>
</reference>
<proteinExistence type="predicted"/>
<sequence>MTRTPDTRESTAVAAPASAAVLYVCGERSKLTPTLSADRAEAEGRDFAEVRGLTITEVITDPYGEPDPCHREGWRRVRELAESGAVGVVIVRWPACIAPESSHELRYREVSWLQGCGVRVRYSWEPLAAGGGEVK</sequence>
<accession>A0ABS1NN88</accession>
<organism evidence="1 2">
    <name type="scientific">Streptomyces coffeae</name>
    <dbReference type="NCBI Taxonomy" id="621382"/>
    <lineage>
        <taxon>Bacteria</taxon>
        <taxon>Bacillati</taxon>
        <taxon>Actinomycetota</taxon>
        <taxon>Actinomycetes</taxon>
        <taxon>Kitasatosporales</taxon>
        <taxon>Streptomycetaceae</taxon>
        <taxon>Streptomyces</taxon>
    </lineage>
</organism>
<dbReference type="RefSeq" id="WP_201881157.1">
    <property type="nucleotide sequence ID" value="NZ_JAERRF010000029.1"/>
</dbReference>